<dbReference type="InterPro" id="IPR015421">
    <property type="entry name" value="PyrdxlP-dep_Trfase_major"/>
</dbReference>
<sequence>MMIELSERMRALVQPHLVDAEPYDPMFSPTRINLSANENTYGIPAAVRAHIDEALAQATLNRYPDAMSNELRDEIAAWHGVRREQVCVCNGGDEGIFNLLLAFGGAGRTVLTCPPDFSEYAQFAQLLQTSVATVFRDPETMLPDGPALVEAARAANLAIVTSPNNPTGDLMPLDLVAALCDACPGLVMVDEAYMKFAEPGASALALLDEHPNLVVLRTFSKAFGEAGVRCGYIIAAPDVIDVYAAVRQIYSVNVLSQAAALVALRERAAFDEDIATIKRERGRVYTGIEQLLAGTAAGARVWPSSGNFLLVRLPGCASRIRTRLRDEYSILVRDFSAAPGLMDCLRITIGTPAENDEVLTALGALVKEELA</sequence>
<comment type="cofactor">
    <cofactor evidence="1 9">
        <name>pyridoxal 5'-phosphate</name>
        <dbReference type="ChEBI" id="CHEBI:597326"/>
    </cofactor>
</comment>
<evidence type="ECO:0000313" key="11">
    <source>
        <dbReference type="EMBL" id="OUN85933.1"/>
    </source>
</evidence>
<proteinExistence type="inferred from homology"/>
<comment type="pathway">
    <text evidence="9">Amino-acid biosynthesis; L-histidine biosynthesis; L-histidine from 5-phospho-alpha-D-ribose 1-diphosphate: step 7/9.</text>
</comment>
<dbReference type="OrthoDB" id="9809616at2"/>
<dbReference type="AlphaFoldDB" id="A0A1Y3XK32"/>
<feature type="modified residue" description="N6-(pyridoxal phosphate)lysine" evidence="9">
    <location>
        <position position="221"/>
    </location>
</feature>
<evidence type="ECO:0000256" key="2">
    <source>
        <dbReference type="ARBA" id="ARBA00007970"/>
    </source>
</evidence>
<dbReference type="Gene3D" id="3.40.640.10">
    <property type="entry name" value="Type I PLP-dependent aspartate aminotransferase-like (Major domain)"/>
    <property type="match status" value="1"/>
</dbReference>
<reference evidence="12" key="1">
    <citation type="submission" date="2017-04" db="EMBL/GenBank/DDBJ databases">
        <title>Function of individual gut microbiota members based on whole genome sequencing of pure cultures obtained from chicken caecum.</title>
        <authorList>
            <person name="Medvecky M."/>
            <person name="Cejkova D."/>
            <person name="Polansky O."/>
            <person name="Karasova D."/>
            <person name="Kubasova T."/>
            <person name="Cizek A."/>
            <person name="Rychlik I."/>
        </authorList>
    </citation>
    <scope>NUCLEOTIDE SEQUENCE [LARGE SCALE GENOMIC DNA]</scope>
    <source>
        <strain evidence="12">An5</strain>
    </source>
</reference>
<dbReference type="InterPro" id="IPR015422">
    <property type="entry name" value="PyrdxlP-dep_Trfase_small"/>
</dbReference>
<dbReference type="InterPro" id="IPR015424">
    <property type="entry name" value="PyrdxlP-dep_Trfase"/>
</dbReference>
<evidence type="ECO:0000256" key="5">
    <source>
        <dbReference type="ARBA" id="ARBA00022605"/>
    </source>
</evidence>
<dbReference type="GO" id="GO:0000105">
    <property type="term" value="P:L-histidine biosynthetic process"/>
    <property type="evidence" value="ECO:0007669"/>
    <property type="project" value="UniProtKB-UniRule"/>
</dbReference>
<dbReference type="CDD" id="cd00609">
    <property type="entry name" value="AAT_like"/>
    <property type="match status" value="1"/>
</dbReference>
<feature type="domain" description="Aminotransferase class I/classII large" evidence="10">
    <location>
        <begin position="32"/>
        <end position="362"/>
    </location>
</feature>
<dbReference type="InterPro" id="IPR005861">
    <property type="entry name" value="HisP_aminotrans"/>
</dbReference>
<dbReference type="Gene3D" id="3.90.1150.10">
    <property type="entry name" value="Aspartate Aminotransferase, domain 1"/>
    <property type="match status" value="1"/>
</dbReference>
<dbReference type="EC" id="2.6.1.9" evidence="9"/>
<keyword evidence="6 9" id="KW-0808">Transferase</keyword>
<comment type="subunit">
    <text evidence="3 9">Homodimer.</text>
</comment>
<dbReference type="RefSeq" id="WP_094335956.1">
    <property type="nucleotide sequence ID" value="NZ_NFIE01000022.1"/>
</dbReference>
<dbReference type="PANTHER" id="PTHR42885:SF2">
    <property type="entry name" value="HISTIDINOL-PHOSPHATE AMINOTRANSFERASE"/>
    <property type="match status" value="1"/>
</dbReference>
<keyword evidence="12" id="KW-1185">Reference proteome</keyword>
<evidence type="ECO:0000256" key="6">
    <source>
        <dbReference type="ARBA" id="ARBA00022679"/>
    </source>
</evidence>
<evidence type="ECO:0000256" key="3">
    <source>
        <dbReference type="ARBA" id="ARBA00011738"/>
    </source>
</evidence>
<evidence type="ECO:0000256" key="1">
    <source>
        <dbReference type="ARBA" id="ARBA00001933"/>
    </source>
</evidence>
<evidence type="ECO:0000259" key="10">
    <source>
        <dbReference type="Pfam" id="PF00155"/>
    </source>
</evidence>
<name>A0A1Y3XK32_9ACTN</name>
<dbReference type="HAMAP" id="MF_01023">
    <property type="entry name" value="HisC_aminotrans_2"/>
    <property type="match status" value="1"/>
</dbReference>
<comment type="catalytic activity">
    <reaction evidence="9">
        <text>L-histidinol phosphate + 2-oxoglutarate = 3-(imidazol-4-yl)-2-oxopropyl phosphate + L-glutamate</text>
        <dbReference type="Rhea" id="RHEA:23744"/>
        <dbReference type="ChEBI" id="CHEBI:16810"/>
        <dbReference type="ChEBI" id="CHEBI:29985"/>
        <dbReference type="ChEBI" id="CHEBI:57766"/>
        <dbReference type="ChEBI" id="CHEBI:57980"/>
        <dbReference type="EC" id="2.6.1.9"/>
    </reaction>
</comment>
<dbReference type="SUPFAM" id="SSF53383">
    <property type="entry name" value="PLP-dependent transferases"/>
    <property type="match status" value="1"/>
</dbReference>
<dbReference type="InterPro" id="IPR004839">
    <property type="entry name" value="Aminotransferase_I/II_large"/>
</dbReference>
<gene>
    <name evidence="9" type="primary">hisC</name>
    <name evidence="11" type="ORF">B5G02_08905</name>
</gene>
<comment type="similarity">
    <text evidence="2 9">Belongs to the class-II pyridoxal-phosphate-dependent aminotransferase family. Histidinol-phosphate aminotransferase subfamily.</text>
</comment>
<dbReference type="GO" id="GO:0030170">
    <property type="term" value="F:pyridoxal phosphate binding"/>
    <property type="evidence" value="ECO:0007669"/>
    <property type="project" value="InterPro"/>
</dbReference>
<organism evidence="11 12">
    <name type="scientific">[Collinsella] massiliensis</name>
    <dbReference type="NCBI Taxonomy" id="1232426"/>
    <lineage>
        <taxon>Bacteria</taxon>
        <taxon>Bacillati</taxon>
        <taxon>Actinomycetota</taxon>
        <taxon>Coriobacteriia</taxon>
        <taxon>Coriobacteriales</taxon>
        <taxon>Coriobacteriaceae</taxon>
        <taxon>Enorma</taxon>
    </lineage>
</organism>
<dbReference type="UniPathway" id="UPA00031">
    <property type="reaction ID" value="UER00012"/>
</dbReference>
<protein>
    <recommendedName>
        <fullName evidence="9">Histidinol-phosphate aminotransferase</fullName>
        <ecNumber evidence="9">2.6.1.9</ecNumber>
    </recommendedName>
    <alternativeName>
        <fullName evidence="9">Imidazole acetol-phosphate transaminase</fullName>
    </alternativeName>
</protein>
<dbReference type="NCBIfam" id="TIGR01141">
    <property type="entry name" value="hisC"/>
    <property type="match status" value="1"/>
</dbReference>
<evidence type="ECO:0000256" key="7">
    <source>
        <dbReference type="ARBA" id="ARBA00022898"/>
    </source>
</evidence>
<keyword evidence="8 9" id="KW-0368">Histidine biosynthesis</keyword>
<keyword evidence="7 9" id="KW-0663">Pyridoxal phosphate</keyword>
<accession>A0A1Y3XK32</accession>
<dbReference type="Pfam" id="PF00155">
    <property type="entry name" value="Aminotran_1_2"/>
    <property type="match status" value="1"/>
</dbReference>
<keyword evidence="4 9" id="KW-0032">Aminotransferase</keyword>
<evidence type="ECO:0000256" key="8">
    <source>
        <dbReference type="ARBA" id="ARBA00023102"/>
    </source>
</evidence>
<dbReference type="Proteomes" id="UP000195781">
    <property type="component" value="Unassembled WGS sequence"/>
</dbReference>
<keyword evidence="5 9" id="KW-0028">Amino-acid biosynthesis</keyword>
<dbReference type="PANTHER" id="PTHR42885">
    <property type="entry name" value="HISTIDINOL-PHOSPHATE AMINOTRANSFERASE-RELATED"/>
    <property type="match status" value="1"/>
</dbReference>
<evidence type="ECO:0000256" key="9">
    <source>
        <dbReference type="HAMAP-Rule" id="MF_01023"/>
    </source>
</evidence>
<evidence type="ECO:0000256" key="4">
    <source>
        <dbReference type="ARBA" id="ARBA00022576"/>
    </source>
</evidence>
<dbReference type="GO" id="GO:0004400">
    <property type="term" value="F:histidinol-phosphate transaminase activity"/>
    <property type="evidence" value="ECO:0007669"/>
    <property type="project" value="UniProtKB-UniRule"/>
</dbReference>
<comment type="caution">
    <text evidence="11">The sequence shown here is derived from an EMBL/GenBank/DDBJ whole genome shotgun (WGS) entry which is preliminary data.</text>
</comment>
<dbReference type="EMBL" id="NFIE01000022">
    <property type="protein sequence ID" value="OUN85933.1"/>
    <property type="molecule type" value="Genomic_DNA"/>
</dbReference>
<evidence type="ECO:0000313" key="12">
    <source>
        <dbReference type="Proteomes" id="UP000195781"/>
    </source>
</evidence>